<gene>
    <name evidence="1" type="ORF">AVEN_142379_1</name>
</gene>
<accession>A0A4Y2V040</accession>
<dbReference type="EMBL" id="BGPR01041722">
    <property type="protein sequence ID" value="GBO18058.1"/>
    <property type="molecule type" value="Genomic_DNA"/>
</dbReference>
<organism evidence="1 2">
    <name type="scientific">Araneus ventricosus</name>
    <name type="common">Orbweaver spider</name>
    <name type="synonym">Epeira ventricosa</name>
    <dbReference type="NCBI Taxonomy" id="182803"/>
    <lineage>
        <taxon>Eukaryota</taxon>
        <taxon>Metazoa</taxon>
        <taxon>Ecdysozoa</taxon>
        <taxon>Arthropoda</taxon>
        <taxon>Chelicerata</taxon>
        <taxon>Arachnida</taxon>
        <taxon>Araneae</taxon>
        <taxon>Araneomorphae</taxon>
        <taxon>Entelegynae</taxon>
        <taxon>Araneoidea</taxon>
        <taxon>Araneidae</taxon>
        <taxon>Araneus</taxon>
    </lineage>
</organism>
<feature type="non-terminal residue" evidence="1">
    <location>
        <position position="1"/>
    </location>
</feature>
<protein>
    <submittedName>
        <fullName evidence="1">Uncharacterized protein</fullName>
    </submittedName>
</protein>
<reference evidence="1 2" key="1">
    <citation type="journal article" date="2019" name="Sci. Rep.">
        <title>Orb-weaving spider Araneus ventricosus genome elucidates the spidroin gene catalogue.</title>
        <authorList>
            <person name="Kono N."/>
            <person name="Nakamura H."/>
            <person name="Ohtoshi R."/>
            <person name="Moran D.A.P."/>
            <person name="Shinohara A."/>
            <person name="Yoshida Y."/>
            <person name="Fujiwara M."/>
            <person name="Mori M."/>
            <person name="Tomita M."/>
            <person name="Arakawa K."/>
        </authorList>
    </citation>
    <scope>NUCLEOTIDE SEQUENCE [LARGE SCALE GENOMIC DNA]</scope>
</reference>
<dbReference type="AlphaFoldDB" id="A0A4Y2V040"/>
<evidence type="ECO:0000313" key="2">
    <source>
        <dbReference type="Proteomes" id="UP000499080"/>
    </source>
</evidence>
<comment type="caution">
    <text evidence="1">The sequence shown here is derived from an EMBL/GenBank/DDBJ whole genome shotgun (WGS) entry which is preliminary data.</text>
</comment>
<name>A0A4Y2V040_ARAVE</name>
<keyword evidence="2" id="KW-1185">Reference proteome</keyword>
<proteinExistence type="predicted"/>
<evidence type="ECO:0000313" key="1">
    <source>
        <dbReference type="EMBL" id="GBO18058.1"/>
    </source>
</evidence>
<sequence length="42" mass="4689">NLRSDNHLNAILVDAVEMAFEIDADKNFESIPRQSSSAKKTI</sequence>
<dbReference type="Proteomes" id="UP000499080">
    <property type="component" value="Unassembled WGS sequence"/>
</dbReference>